<reference evidence="1" key="2">
    <citation type="submission" date="2020-06" db="EMBL/GenBank/DDBJ databases">
        <title>Helianthus annuus Genome sequencing and assembly Release 2.</title>
        <authorList>
            <person name="Gouzy J."/>
            <person name="Langlade N."/>
            <person name="Munos S."/>
        </authorList>
    </citation>
    <scope>NUCLEOTIDE SEQUENCE</scope>
    <source>
        <tissue evidence="1">Leaves</tissue>
    </source>
</reference>
<dbReference type="AlphaFoldDB" id="A0A9K3IBA3"/>
<evidence type="ECO:0000313" key="1">
    <source>
        <dbReference type="EMBL" id="KAF5793721.1"/>
    </source>
</evidence>
<dbReference type="Proteomes" id="UP000215914">
    <property type="component" value="Unassembled WGS sequence"/>
</dbReference>
<protein>
    <submittedName>
        <fullName evidence="1">Uncharacterized protein</fullName>
    </submittedName>
</protein>
<evidence type="ECO:0000313" key="2">
    <source>
        <dbReference type="Proteomes" id="UP000215914"/>
    </source>
</evidence>
<dbReference type="Gramene" id="mRNA:HanXRQr2_Chr08g0319641">
    <property type="protein sequence ID" value="mRNA:HanXRQr2_Chr08g0319641"/>
    <property type="gene ID" value="HanXRQr2_Chr08g0319641"/>
</dbReference>
<keyword evidence="2" id="KW-1185">Reference proteome</keyword>
<sequence>MEETINNKKEESLWFMCENQDSSNELNPDGGINYQQKGRIFMV</sequence>
<gene>
    <name evidence="1" type="ORF">HanXRQr2_Chr08g0319641</name>
</gene>
<name>A0A9K3IBA3_HELAN</name>
<dbReference type="EMBL" id="MNCJ02000323">
    <property type="protein sequence ID" value="KAF5793721.1"/>
    <property type="molecule type" value="Genomic_DNA"/>
</dbReference>
<reference evidence="1" key="1">
    <citation type="journal article" date="2017" name="Nature">
        <title>The sunflower genome provides insights into oil metabolism, flowering and Asterid evolution.</title>
        <authorList>
            <person name="Badouin H."/>
            <person name="Gouzy J."/>
            <person name="Grassa C.J."/>
            <person name="Murat F."/>
            <person name="Staton S.E."/>
            <person name="Cottret L."/>
            <person name="Lelandais-Briere C."/>
            <person name="Owens G.L."/>
            <person name="Carrere S."/>
            <person name="Mayjonade B."/>
            <person name="Legrand L."/>
            <person name="Gill N."/>
            <person name="Kane N.C."/>
            <person name="Bowers J.E."/>
            <person name="Hubner S."/>
            <person name="Bellec A."/>
            <person name="Berard A."/>
            <person name="Berges H."/>
            <person name="Blanchet N."/>
            <person name="Boniface M.C."/>
            <person name="Brunel D."/>
            <person name="Catrice O."/>
            <person name="Chaidir N."/>
            <person name="Claudel C."/>
            <person name="Donnadieu C."/>
            <person name="Faraut T."/>
            <person name="Fievet G."/>
            <person name="Helmstetter N."/>
            <person name="King M."/>
            <person name="Knapp S.J."/>
            <person name="Lai Z."/>
            <person name="Le Paslier M.C."/>
            <person name="Lippi Y."/>
            <person name="Lorenzon L."/>
            <person name="Mandel J.R."/>
            <person name="Marage G."/>
            <person name="Marchand G."/>
            <person name="Marquand E."/>
            <person name="Bret-Mestries E."/>
            <person name="Morien E."/>
            <person name="Nambeesan S."/>
            <person name="Nguyen T."/>
            <person name="Pegot-Espagnet P."/>
            <person name="Pouilly N."/>
            <person name="Raftis F."/>
            <person name="Sallet E."/>
            <person name="Schiex T."/>
            <person name="Thomas J."/>
            <person name="Vandecasteele C."/>
            <person name="Vares D."/>
            <person name="Vear F."/>
            <person name="Vautrin S."/>
            <person name="Crespi M."/>
            <person name="Mangin B."/>
            <person name="Burke J.M."/>
            <person name="Salse J."/>
            <person name="Munos S."/>
            <person name="Vincourt P."/>
            <person name="Rieseberg L.H."/>
            <person name="Langlade N.B."/>
        </authorList>
    </citation>
    <scope>NUCLEOTIDE SEQUENCE</scope>
    <source>
        <tissue evidence="1">Leaves</tissue>
    </source>
</reference>
<organism evidence="1 2">
    <name type="scientific">Helianthus annuus</name>
    <name type="common">Common sunflower</name>
    <dbReference type="NCBI Taxonomy" id="4232"/>
    <lineage>
        <taxon>Eukaryota</taxon>
        <taxon>Viridiplantae</taxon>
        <taxon>Streptophyta</taxon>
        <taxon>Embryophyta</taxon>
        <taxon>Tracheophyta</taxon>
        <taxon>Spermatophyta</taxon>
        <taxon>Magnoliopsida</taxon>
        <taxon>eudicotyledons</taxon>
        <taxon>Gunneridae</taxon>
        <taxon>Pentapetalae</taxon>
        <taxon>asterids</taxon>
        <taxon>campanulids</taxon>
        <taxon>Asterales</taxon>
        <taxon>Asteraceae</taxon>
        <taxon>Asteroideae</taxon>
        <taxon>Heliantheae alliance</taxon>
        <taxon>Heliantheae</taxon>
        <taxon>Helianthus</taxon>
    </lineage>
</organism>
<comment type="caution">
    <text evidence="1">The sequence shown here is derived from an EMBL/GenBank/DDBJ whole genome shotgun (WGS) entry which is preliminary data.</text>
</comment>
<proteinExistence type="predicted"/>
<accession>A0A9K3IBA3</accession>